<dbReference type="OrthoDB" id="47007at2759"/>
<dbReference type="GeneID" id="20226671"/>
<keyword evidence="2" id="KW-1185">Reference proteome</keyword>
<dbReference type="AlphaFoldDB" id="F0YNV2"/>
<dbReference type="InterPro" id="IPR036291">
    <property type="entry name" value="NAD(P)-bd_dom_sf"/>
</dbReference>
<proteinExistence type="predicted"/>
<dbReference type="RefSeq" id="XP_009042086.1">
    <property type="nucleotide sequence ID" value="XM_009043838.1"/>
</dbReference>
<organism evidence="2">
    <name type="scientific">Aureococcus anophagefferens</name>
    <name type="common">Harmful bloom alga</name>
    <dbReference type="NCBI Taxonomy" id="44056"/>
    <lineage>
        <taxon>Eukaryota</taxon>
        <taxon>Sar</taxon>
        <taxon>Stramenopiles</taxon>
        <taxon>Ochrophyta</taxon>
        <taxon>Pelagophyceae</taxon>
        <taxon>Pelagomonadales</taxon>
        <taxon>Pelagomonadaceae</taxon>
        <taxon>Aureococcus</taxon>
    </lineage>
</organism>
<name>F0YNV2_AURAN</name>
<sequence length="108" mass="11742">MQHTAALRRSGVDARACHPGLVWTPMMRGFFGPRLCAFLGPVRRRLFRTPEQGAATVLAAALEESLEDADGDLIYFVDGRLAPRAASPEARTQELPPDVAALLRRGVS</sequence>
<dbReference type="Gene3D" id="3.40.50.720">
    <property type="entry name" value="NAD(P)-binding Rossmann-like Domain"/>
    <property type="match status" value="1"/>
</dbReference>
<dbReference type="EMBL" id="GL833183">
    <property type="protein sequence ID" value="EGB03208.1"/>
    <property type="molecule type" value="Genomic_DNA"/>
</dbReference>
<evidence type="ECO:0000313" key="1">
    <source>
        <dbReference type="EMBL" id="EGB03208.1"/>
    </source>
</evidence>
<dbReference type="Proteomes" id="UP000002729">
    <property type="component" value="Unassembled WGS sequence"/>
</dbReference>
<gene>
    <name evidence="1" type="ORF">AURANDRAFT_68211</name>
</gene>
<dbReference type="KEGG" id="aaf:AURANDRAFT_68211"/>
<accession>F0YNV2</accession>
<dbReference type="SUPFAM" id="SSF51735">
    <property type="entry name" value="NAD(P)-binding Rossmann-fold domains"/>
    <property type="match status" value="1"/>
</dbReference>
<reference evidence="1 2" key="1">
    <citation type="journal article" date="2011" name="Proc. Natl. Acad. Sci. U.S.A.">
        <title>Niche of harmful alga Aureococcus anophagefferens revealed through ecogenomics.</title>
        <authorList>
            <person name="Gobler C.J."/>
            <person name="Berry D.L."/>
            <person name="Dyhrman S.T."/>
            <person name="Wilhelm S.W."/>
            <person name="Salamov A."/>
            <person name="Lobanov A.V."/>
            <person name="Zhang Y."/>
            <person name="Collier J.L."/>
            <person name="Wurch L.L."/>
            <person name="Kustka A.B."/>
            <person name="Dill B.D."/>
            <person name="Shah M."/>
            <person name="VerBerkmoes N.C."/>
            <person name="Kuo A."/>
            <person name="Terry A."/>
            <person name="Pangilinan J."/>
            <person name="Lindquist E.A."/>
            <person name="Lucas S."/>
            <person name="Paulsen I.T."/>
            <person name="Hattenrath-Lehmann T.K."/>
            <person name="Talmage S.C."/>
            <person name="Walker E.A."/>
            <person name="Koch F."/>
            <person name="Burson A.M."/>
            <person name="Marcoval M.A."/>
            <person name="Tang Y.Z."/>
            <person name="Lecleir G.R."/>
            <person name="Coyne K.J."/>
            <person name="Berg G.M."/>
            <person name="Bertrand E.M."/>
            <person name="Saito M.A."/>
            <person name="Gladyshev V.N."/>
            <person name="Grigoriev I.V."/>
        </authorList>
    </citation>
    <scope>NUCLEOTIDE SEQUENCE [LARGE SCALE GENOMIC DNA]</scope>
    <source>
        <strain evidence="2">CCMP 1984</strain>
    </source>
</reference>
<dbReference type="InParanoid" id="F0YNV2"/>
<protein>
    <submittedName>
        <fullName evidence="1">Uncharacterized protein</fullName>
    </submittedName>
</protein>
<evidence type="ECO:0000313" key="2">
    <source>
        <dbReference type="Proteomes" id="UP000002729"/>
    </source>
</evidence>